<dbReference type="InterPro" id="IPR003439">
    <property type="entry name" value="ABC_transporter-like_ATP-bd"/>
</dbReference>
<feature type="transmembrane region" description="Helical" evidence="9">
    <location>
        <begin position="214"/>
        <end position="232"/>
    </location>
</feature>
<dbReference type="PANTHER" id="PTHR45772">
    <property type="entry name" value="CONSERVED COMPONENT OF ABC TRANSPORTER FOR NATURAL AMINO ACIDS-RELATED"/>
    <property type="match status" value="1"/>
</dbReference>
<accession>A0A7Z0EFG2</accession>
<evidence type="ECO:0000259" key="10">
    <source>
        <dbReference type="PROSITE" id="PS50893"/>
    </source>
</evidence>
<dbReference type="GO" id="GO:0005886">
    <property type="term" value="C:plasma membrane"/>
    <property type="evidence" value="ECO:0007669"/>
    <property type="project" value="UniProtKB-SubCell"/>
</dbReference>
<dbReference type="CDD" id="cd03219">
    <property type="entry name" value="ABC_Mj1267_LivG_branched"/>
    <property type="match status" value="1"/>
</dbReference>
<protein>
    <submittedName>
        <fullName evidence="11">Branched-chain amino acid transport system permease protein</fullName>
    </submittedName>
</protein>
<dbReference type="InterPro" id="IPR027417">
    <property type="entry name" value="P-loop_NTPase"/>
</dbReference>
<keyword evidence="12" id="KW-1185">Reference proteome</keyword>
<evidence type="ECO:0000256" key="4">
    <source>
        <dbReference type="ARBA" id="ARBA00022692"/>
    </source>
</evidence>
<dbReference type="AlphaFoldDB" id="A0A7Z0EFG2"/>
<dbReference type="SUPFAM" id="SSF52540">
    <property type="entry name" value="P-loop containing nucleoside triphosphate hydrolases"/>
    <property type="match status" value="1"/>
</dbReference>
<keyword evidence="7 9" id="KW-1133">Transmembrane helix</keyword>
<dbReference type="Gene3D" id="3.40.50.300">
    <property type="entry name" value="P-loop containing nucleotide triphosphate hydrolases"/>
    <property type="match status" value="1"/>
</dbReference>
<gene>
    <name evidence="11" type="ORF">HNR05_002267</name>
</gene>
<feature type="transmembrane region" description="Helical" evidence="9">
    <location>
        <begin position="244"/>
        <end position="268"/>
    </location>
</feature>
<keyword evidence="2" id="KW-0813">Transport</keyword>
<feature type="transmembrane region" description="Helical" evidence="9">
    <location>
        <begin position="164"/>
        <end position="184"/>
    </location>
</feature>
<dbReference type="GO" id="GO:0016887">
    <property type="term" value="F:ATP hydrolysis activity"/>
    <property type="evidence" value="ECO:0007669"/>
    <property type="project" value="InterPro"/>
</dbReference>
<organism evidence="11 12">
    <name type="scientific">Glaciibacter psychrotolerans</name>
    <dbReference type="NCBI Taxonomy" id="670054"/>
    <lineage>
        <taxon>Bacteria</taxon>
        <taxon>Bacillati</taxon>
        <taxon>Actinomycetota</taxon>
        <taxon>Actinomycetes</taxon>
        <taxon>Micrococcales</taxon>
        <taxon>Microbacteriaceae</taxon>
        <taxon>Glaciibacter</taxon>
    </lineage>
</organism>
<dbReference type="Proteomes" id="UP000537260">
    <property type="component" value="Unassembled WGS sequence"/>
</dbReference>
<feature type="transmembrane region" description="Helical" evidence="9">
    <location>
        <begin position="14"/>
        <end position="35"/>
    </location>
</feature>
<dbReference type="Pfam" id="PF02653">
    <property type="entry name" value="BPD_transp_2"/>
    <property type="match status" value="1"/>
</dbReference>
<feature type="domain" description="ABC transporter" evidence="10">
    <location>
        <begin position="345"/>
        <end position="592"/>
    </location>
</feature>
<keyword evidence="4 9" id="KW-0812">Transmembrane</keyword>
<keyword evidence="6" id="KW-0067">ATP-binding</keyword>
<sequence>MASLWLKLRALPGWIWPLACGGLLLLLPTLGLSYGLTRQVELTVLLALVVSGLNLALGYAGELAMGQVAMYAAGAYTAGLLGKSGITEIGLQLVAGTLAALVVGLISGIPGLRLGGWSLAMTSFFLILLVPDVLSIFKGATGGRNGLAGIKGGTLFGEPVSGELFYLVLIVVGILWFAVMRNLVVSQHGTALRVVKQSPVLAASVGISVFRTKLMAYMMGAIPAGLAGVMFANMDLFISPEAFAFSFAMTALAASIFGGSASVFGALIGATVLQFGMNQATNFQEYGLIITGAFLLFGGVAFTGGISGLAINVMRRIDAAARARHGTTEVASVAATITPLAGASLTVSALSKAFGGNQALSEVSLTAAPGAVTALIGPNGSGKTTLLNMISGFYQADSGTVELGGEQIQGSSSYSVARSGVSRTFQTPNVPAKLSVIDVVESGYYATNRASLLASILRLPSFWRTKRTSQHEAQRVLALVGLTAQQHELADSLPLGNRRLLEVARCLVSSPRVLLLDEVASGLDEDEIEVLATLIQRLSAAGQTVVLVEHNFQLVLRLADDIYVLAQGKVMAHGSSAEIEHDPRVREEYLGIRAEEFATGGSDE</sequence>
<name>A0A7Z0EFG2_9MICO</name>
<dbReference type="EMBL" id="JACCFM010000001">
    <property type="protein sequence ID" value="NYJ20476.1"/>
    <property type="molecule type" value="Genomic_DNA"/>
</dbReference>
<dbReference type="Pfam" id="PF00005">
    <property type="entry name" value="ABC_tran"/>
    <property type="match status" value="1"/>
</dbReference>
<feature type="transmembrane region" description="Helical" evidence="9">
    <location>
        <begin position="115"/>
        <end position="137"/>
    </location>
</feature>
<dbReference type="InterPro" id="IPR051120">
    <property type="entry name" value="ABC_AA/LPS_Transport"/>
</dbReference>
<evidence type="ECO:0000256" key="5">
    <source>
        <dbReference type="ARBA" id="ARBA00022741"/>
    </source>
</evidence>
<keyword evidence="8 9" id="KW-0472">Membrane</keyword>
<dbReference type="GO" id="GO:0005524">
    <property type="term" value="F:ATP binding"/>
    <property type="evidence" value="ECO:0007669"/>
    <property type="project" value="UniProtKB-KW"/>
</dbReference>
<dbReference type="InterPro" id="IPR003593">
    <property type="entry name" value="AAA+_ATPase"/>
</dbReference>
<evidence type="ECO:0000256" key="1">
    <source>
        <dbReference type="ARBA" id="ARBA00004651"/>
    </source>
</evidence>
<evidence type="ECO:0000256" key="7">
    <source>
        <dbReference type="ARBA" id="ARBA00022989"/>
    </source>
</evidence>
<evidence type="ECO:0000256" key="9">
    <source>
        <dbReference type="SAM" id="Phobius"/>
    </source>
</evidence>
<evidence type="ECO:0000256" key="8">
    <source>
        <dbReference type="ARBA" id="ARBA00023136"/>
    </source>
</evidence>
<feature type="transmembrane region" description="Helical" evidence="9">
    <location>
        <begin position="288"/>
        <end position="314"/>
    </location>
</feature>
<comment type="subcellular location">
    <subcellularLocation>
        <location evidence="1">Cell membrane</location>
        <topology evidence="1">Multi-pass membrane protein</topology>
    </subcellularLocation>
</comment>
<comment type="caution">
    <text evidence="11">The sequence shown here is derived from an EMBL/GenBank/DDBJ whole genome shotgun (WGS) entry which is preliminary data.</text>
</comment>
<reference evidence="11 12" key="1">
    <citation type="submission" date="2020-07" db="EMBL/GenBank/DDBJ databases">
        <title>Sequencing the genomes of 1000 actinobacteria strains.</title>
        <authorList>
            <person name="Klenk H.-P."/>
        </authorList>
    </citation>
    <scope>NUCLEOTIDE SEQUENCE [LARGE SCALE GENOMIC DNA]</scope>
    <source>
        <strain evidence="11 12">LI1</strain>
    </source>
</reference>
<dbReference type="InterPro" id="IPR043428">
    <property type="entry name" value="LivM-like"/>
</dbReference>
<feature type="transmembrane region" description="Helical" evidence="9">
    <location>
        <begin position="42"/>
        <end position="59"/>
    </location>
</feature>
<evidence type="ECO:0000256" key="6">
    <source>
        <dbReference type="ARBA" id="ARBA00022840"/>
    </source>
</evidence>
<dbReference type="CDD" id="cd06581">
    <property type="entry name" value="TM_PBP1_LivM_like"/>
    <property type="match status" value="1"/>
</dbReference>
<evidence type="ECO:0000256" key="2">
    <source>
        <dbReference type="ARBA" id="ARBA00022448"/>
    </source>
</evidence>
<evidence type="ECO:0000313" key="11">
    <source>
        <dbReference type="EMBL" id="NYJ20476.1"/>
    </source>
</evidence>
<dbReference type="SMART" id="SM00382">
    <property type="entry name" value="AAA"/>
    <property type="match status" value="1"/>
</dbReference>
<dbReference type="InterPro" id="IPR001851">
    <property type="entry name" value="ABC_transp_permease"/>
</dbReference>
<proteinExistence type="predicted"/>
<evidence type="ECO:0000256" key="3">
    <source>
        <dbReference type="ARBA" id="ARBA00022475"/>
    </source>
</evidence>
<keyword evidence="3" id="KW-1003">Cell membrane</keyword>
<evidence type="ECO:0000313" key="12">
    <source>
        <dbReference type="Proteomes" id="UP000537260"/>
    </source>
</evidence>
<dbReference type="PROSITE" id="PS50893">
    <property type="entry name" value="ABC_TRANSPORTER_2"/>
    <property type="match status" value="1"/>
</dbReference>
<dbReference type="GO" id="GO:0015658">
    <property type="term" value="F:branched-chain amino acid transmembrane transporter activity"/>
    <property type="evidence" value="ECO:0007669"/>
    <property type="project" value="InterPro"/>
</dbReference>
<feature type="transmembrane region" description="Helical" evidence="9">
    <location>
        <begin position="89"/>
        <end position="109"/>
    </location>
</feature>
<keyword evidence="5" id="KW-0547">Nucleotide-binding</keyword>